<comment type="caution">
    <text evidence="1">The sequence shown here is derived from an EMBL/GenBank/DDBJ whole genome shotgun (WGS) entry which is preliminary data.</text>
</comment>
<sequence length="151" mass="15648">MSAQAQAWDGRSTPLGGAWKPIDPARLAEMRGGFQLPSGQMLSFGIERVVYVNDVLVASVSVRIPDVVDLDAGQAQALADFNKGIVVQVGEGNHFDPAGVAGGVVIQNTLDSQRIRTVTHVEVGTGALGVFQGINSYGALGDALARVPGPP</sequence>
<reference evidence="1 2" key="1">
    <citation type="submission" date="2017-10" db="EMBL/GenBank/DDBJ databases">
        <title>Whole genome sequencing of members of genus Pseudoxanthomonas.</title>
        <authorList>
            <person name="Kumar S."/>
            <person name="Bansal K."/>
            <person name="Kaur A."/>
            <person name="Patil P."/>
            <person name="Sharma S."/>
            <person name="Patil P.B."/>
        </authorList>
    </citation>
    <scope>NUCLEOTIDE SEQUENCE [LARGE SCALE GENOMIC DNA]</scope>
    <source>
        <strain evidence="1 2">DSM 17801</strain>
    </source>
</reference>
<dbReference type="EMBL" id="PDWN01000001">
    <property type="protein sequence ID" value="KAF1697494.1"/>
    <property type="molecule type" value="Genomic_DNA"/>
</dbReference>
<keyword evidence="2" id="KW-1185">Reference proteome</keyword>
<accession>A0ABQ6ZBT0</accession>
<dbReference type="Proteomes" id="UP000788419">
    <property type="component" value="Unassembled WGS sequence"/>
</dbReference>
<protein>
    <submittedName>
        <fullName evidence="1">Uncharacterized protein</fullName>
    </submittedName>
</protein>
<proteinExistence type="predicted"/>
<evidence type="ECO:0000313" key="1">
    <source>
        <dbReference type="EMBL" id="KAF1697494.1"/>
    </source>
</evidence>
<gene>
    <name evidence="1" type="ORF">CSC65_01110</name>
</gene>
<organism evidence="1 2">
    <name type="scientific">Pseudoxanthomonas daejeonensis</name>
    <dbReference type="NCBI Taxonomy" id="266062"/>
    <lineage>
        <taxon>Bacteria</taxon>
        <taxon>Pseudomonadati</taxon>
        <taxon>Pseudomonadota</taxon>
        <taxon>Gammaproteobacteria</taxon>
        <taxon>Lysobacterales</taxon>
        <taxon>Lysobacteraceae</taxon>
        <taxon>Pseudoxanthomonas</taxon>
    </lineage>
</organism>
<name>A0ABQ6ZBT0_9GAMM</name>
<evidence type="ECO:0000313" key="2">
    <source>
        <dbReference type="Proteomes" id="UP000788419"/>
    </source>
</evidence>